<evidence type="ECO:0000313" key="2">
    <source>
        <dbReference type="Proteomes" id="UP000318946"/>
    </source>
</evidence>
<gene>
    <name evidence="1" type="ORF">A5CBH24_12180</name>
</gene>
<dbReference type="GeneID" id="78341938"/>
<protein>
    <submittedName>
        <fullName evidence="1">Uncharacterized protein</fullName>
    </submittedName>
</protein>
<dbReference type="AlphaFoldDB" id="A0A4Y1WTA6"/>
<accession>A0A4Y1WTA6</accession>
<dbReference type="RefSeq" id="WP_141412522.1">
    <property type="nucleotide sequence ID" value="NZ_AP019735.1"/>
</dbReference>
<dbReference type="KEGG" id="acou:A5CBH24_12180"/>
<reference evidence="2" key="1">
    <citation type="submission" date="2019-06" db="EMBL/GenBank/DDBJ databases">
        <title>Alistipes onderdonkii subsp. vulgaris subsp. nov., Alistipes dispar sp. nov. and Alistipes communis sp. nov., isolated from human faeces, and creation of Alistipes onderdonkii subsp. onderdonkii subsp. nov.</title>
        <authorList>
            <person name="Sakamoto M."/>
            <person name="Ikeyama N."/>
            <person name="Ogata Y."/>
            <person name="Suda W."/>
            <person name="Iino T."/>
            <person name="Hattori M."/>
            <person name="Ohkuma M."/>
        </authorList>
    </citation>
    <scope>NUCLEOTIDE SEQUENCE [LARGE SCALE GENOMIC DNA]</scope>
    <source>
        <strain evidence="2">5CBH24</strain>
    </source>
</reference>
<name>A0A4Y1WTA6_9BACT</name>
<dbReference type="EMBL" id="AP019735">
    <property type="protein sequence ID" value="BBL03905.1"/>
    <property type="molecule type" value="Genomic_DNA"/>
</dbReference>
<evidence type="ECO:0000313" key="1">
    <source>
        <dbReference type="EMBL" id="BBL03905.1"/>
    </source>
</evidence>
<dbReference type="Proteomes" id="UP000318946">
    <property type="component" value="Chromosome"/>
</dbReference>
<sequence length="142" mass="16411">MNCYYHPDHDAVAQCADCGKGLCRSCATRFTIPICPECNGVRRRSELRGCIVPLLLCGLLFAIGYNSEFMGPDRLFGAYMLMSVYGGWKFINRFCPFVFVWFSVEAIFWYFLIKVALSMLIGFFVTPVYLGYCVWRIWRLAF</sequence>
<proteinExistence type="predicted"/>
<organism evidence="1 2">
    <name type="scientific">Alistipes communis</name>
    <dbReference type="NCBI Taxonomy" id="2585118"/>
    <lineage>
        <taxon>Bacteria</taxon>
        <taxon>Pseudomonadati</taxon>
        <taxon>Bacteroidota</taxon>
        <taxon>Bacteroidia</taxon>
        <taxon>Bacteroidales</taxon>
        <taxon>Rikenellaceae</taxon>
        <taxon>Alistipes</taxon>
    </lineage>
</organism>
<dbReference type="OrthoDB" id="1007356at2"/>
<keyword evidence="2" id="KW-1185">Reference proteome</keyword>